<accession>A0A7L6B453</accession>
<reference evidence="2" key="1">
    <citation type="submission" date="2020-07" db="EMBL/GenBank/DDBJ databases">
        <title>A new Micromonospora strain with potent antibiotic activity isolated from the microbiome of a mid-Atlantic deep-sea sponge.</title>
        <authorList>
            <person name="Back C.R."/>
            <person name="Stennett H.L."/>
            <person name="Williams S.E."/>
            <person name="Wang L."/>
            <person name="Ojeda Gomez J."/>
            <person name="Abdulle O.M."/>
            <person name="Duffy T."/>
            <person name="Hendry K.R."/>
            <person name="Powell D."/>
            <person name="Stach J.E."/>
            <person name="Essex-Lopresti A.E."/>
            <person name="Willis C.L."/>
            <person name="Curnow P."/>
            <person name="Race P.R."/>
        </authorList>
    </citation>
    <scope>NUCLEOTIDE SEQUENCE [LARGE SCALE GENOMIC DNA]</scope>
    <source>
        <strain evidence="2">28ISP2-46</strain>
    </source>
</reference>
<evidence type="ECO:0000313" key="1">
    <source>
        <dbReference type="EMBL" id="QLQ36726.1"/>
    </source>
</evidence>
<evidence type="ECO:0000313" key="2">
    <source>
        <dbReference type="Proteomes" id="UP000510844"/>
    </source>
</evidence>
<dbReference type="AlphaFoldDB" id="A0A7L6B453"/>
<dbReference type="RefSeq" id="WP_181569241.1">
    <property type="nucleotide sequence ID" value="NZ_CP059322.2"/>
</dbReference>
<proteinExistence type="predicted"/>
<protein>
    <submittedName>
        <fullName evidence="1">Uncharacterized protein</fullName>
    </submittedName>
</protein>
<dbReference type="KEGG" id="mfeu:H1D33_26280"/>
<gene>
    <name evidence="1" type="ORF">H1D33_26280</name>
</gene>
<sequence length="46" mass="5086">MDEPPGVVRRPGQGVTASTVHLLASVGGRTLRYKFIPALKFSYRKQ</sequence>
<dbReference type="Proteomes" id="UP000510844">
    <property type="component" value="Chromosome"/>
</dbReference>
<keyword evidence="2" id="KW-1185">Reference proteome</keyword>
<organism evidence="1 2">
    <name type="scientific">Micromonospora robiginosa</name>
    <dbReference type="NCBI Taxonomy" id="2749844"/>
    <lineage>
        <taxon>Bacteria</taxon>
        <taxon>Bacillati</taxon>
        <taxon>Actinomycetota</taxon>
        <taxon>Actinomycetes</taxon>
        <taxon>Micromonosporales</taxon>
        <taxon>Micromonosporaceae</taxon>
        <taxon>Micromonospora</taxon>
    </lineage>
</organism>
<reference evidence="1 2" key="2">
    <citation type="journal article" date="2021" name="Mar. Drugs">
        <title>A New Micromonospora Strain with Antibiotic Activity Isolated from the Microbiome of a Mid-Atlantic Deep-Sea Sponge.</title>
        <authorList>
            <person name="Back C.R."/>
            <person name="Stennett H.L."/>
            <person name="Williams S.E."/>
            <person name="Wang L."/>
            <person name="Ojeda Gomez J."/>
            <person name="Abdulle O.M."/>
            <person name="Duffy T."/>
            <person name="Neal C."/>
            <person name="Mantell J."/>
            <person name="Jepson M.A."/>
            <person name="Hendry K.R."/>
            <person name="Powell D."/>
            <person name="Stach J.E.M."/>
            <person name="Essex-Lopresti A.E."/>
            <person name="Willis C.L."/>
            <person name="Curnow P."/>
            <person name="Race P.R."/>
        </authorList>
    </citation>
    <scope>NUCLEOTIDE SEQUENCE [LARGE SCALE GENOMIC DNA]</scope>
    <source>
        <strain evidence="1 2">28ISP2-46</strain>
    </source>
</reference>
<name>A0A7L6B453_9ACTN</name>
<dbReference type="EMBL" id="CP059322">
    <property type="protein sequence ID" value="QLQ36726.1"/>
    <property type="molecule type" value="Genomic_DNA"/>
</dbReference>